<sequence>MTAMSSYSFAYEKSDTQEVLQQWLNLEQQIGSIQSNWKIRKVTLEQQLSLLNKEQEALEKLIEFSKNNSTKVSERRIELVEEQTKLEQHQAKSTINIQAIISHLNRTKPTLPAPVQTLWAAELPTLEANKDNSNRLESITKLLKQADDFNNRVALHTGLLNIPTSGGTQQILVDQIYLGLSHGWYISADKQFYGYGQSNKNGWRWWHNNEAQELLTSPISADQIAQVATIIRTPTQAKYVQLPLALLNNDQGSL</sequence>
<reference evidence="2 3" key="1">
    <citation type="submission" date="2015-03" db="EMBL/GenBank/DDBJ databases">
        <title>Genome sequence of Pseudoalteromonas aurantia.</title>
        <authorList>
            <person name="Xie B.-B."/>
            <person name="Rong J.-C."/>
            <person name="Qin Q.-L."/>
            <person name="Zhang Y.-Z."/>
        </authorList>
    </citation>
    <scope>NUCLEOTIDE SEQUENCE [LARGE SCALE GENOMIC DNA]</scope>
    <source>
        <strain evidence="2 3">208</strain>
    </source>
</reference>
<evidence type="ECO:0000313" key="3">
    <source>
        <dbReference type="Proteomes" id="UP000615755"/>
    </source>
</evidence>
<evidence type="ECO:0000256" key="1">
    <source>
        <dbReference type="SAM" id="Coils"/>
    </source>
</evidence>
<feature type="coiled-coil region" evidence="1">
    <location>
        <begin position="41"/>
        <end position="68"/>
    </location>
</feature>
<keyword evidence="3" id="KW-1185">Reference proteome</keyword>
<dbReference type="Pfam" id="PF11932">
    <property type="entry name" value="DUF3450"/>
    <property type="match status" value="1"/>
</dbReference>
<protein>
    <recommendedName>
        <fullName evidence="4">DUF3450 domain-containing protein</fullName>
    </recommendedName>
</protein>
<evidence type="ECO:0000313" key="2">
    <source>
        <dbReference type="EMBL" id="MBE0370610.1"/>
    </source>
</evidence>
<evidence type="ECO:0008006" key="4">
    <source>
        <dbReference type="Google" id="ProtNLM"/>
    </source>
</evidence>
<organism evidence="2 3">
    <name type="scientific">Pseudoalteromonas aurantia 208</name>
    <dbReference type="NCBI Taxonomy" id="1314867"/>
    <lineage>
        <taxon>Bacteria</taxon>
        <taxon>Pseudomonadati</taxon>
        <taxon>Pseudomonadota</taxon>
        <taxon>Gammaproteobacteria</taxon>
        <taxon>Alteromonadales</taxon>
        <taxon>Pseudoalteromonadaceae</taxon>
        <taxon>Pseudoalteromonas</taxon>
    </lineage>
</organism>
<dbReference type="EMBL" id="AQGV01000015">
    <property type="protein sequence ID" value="MBE0370610.1"/>
    <property type="molecule type" value="Genomic_DNA"/>
</dbReference>
<comment type="caution">
    <text evidence="2">The sequence shown here is derived from an EMBL/GenBank/DDBJ whole genome shotgun (WGS) entry which is preliminary data.</text>
</comment>
<accession>A0ABR9EK23</accession>
<name>A0ABR9EK23_9GAMM</name>
<dbReference type="Proteomes" id="UP000615755">
    <property type="component" value="Unassembled WGS sequence"/>
</dbReference>
<keyword evidence="1" id="KW-0175">Coiled coil</keyword>
<gene>
    <name evidence="2" type="ORF">PAUR_b0681</name>
</gene>
<dbReference type="InterPro" id="IPR016866">
    <property type="entry name" value="UCP028069"/>
</dbReference>
<proteinExistence type="predicted"/>